<organism evidence="3 4">
    <name type="scientific">Leptospira broomii serovar Hurstbridge str. 5399</name>
    <dbReference type="NCBI Taxonomy" id="1049789"/>
    <lineage>
        <taxon>Bacteria</taxon>
        <taxon>Pseudomonadati</taxon>
        <taxon>Spirochaetota</taxon>
        <taxon>Spirochaetia</taxon>
        <taxon>Leptospirales</taxon>
        <taxon>Leptospiraceae</taxon>
        <taxon>Leptospira</taxon>
    </lineage>
</organism>
<evidence type="ECO:0000256" key="1">
    <source>
        <dbReference type="ARBA" id="ARBA00007689"/>
    </source>
</evidence>
<dbReference type="PANTHER" id="PTHR35174:SF3">
    <property type="entry name" value="BLL7171 PROTEIN"/>
    <property type="match status" value="1"/>
</dbReference>
<protein>
    <recommendedName>
        <fullName evidence="2">YCII-related domain-containing protein</fullName>
    </recommendedName>
</protein>
<reference evidence="3" key="1">
    <citation type="submission" date="2013-05" db="EMBL/GenBank/DDBJ databases">
        <authorList>
            <person name="Harkins D.M."/>
            <person name="Durkin A.S."/>
            <person name="Brinkac L.M."/>
            <person name="Haft D.H."/>
            <person name="Selengut J.D."/>
            <person name="Sanka R."/>
            <person name="DePew J."/>
            <person name="Purushe J."/>
            <person name="Hartskeerl R.A."/>
            <person name="Ahmed A."/>
            <person name="van der Linden H."/>
            <person name="Goris M.G.A."/>
            <person name="Vinetz J.M."/>
            <person name="Sutton G.G."/>
            <person name="Nierman W.C."/>
            <person name="Fouts D.E."/>
        </authorList>
    </citation>
    <scope>NUCLEOTIDE SEQUENCE [LARGE SCALE GENOMIC DNA]</scope>
    <source>
        <strain evidence="3">5399</strain>
    </source>
</reference>
<name>T0FCB1_9LEPT</name>
<dbReference type="Proteomes" id="UP000015454">
    <property type="component" value="Unassembled WGS sequence"/>
</dbReference>
<accession>T0FCB1</accession>
<evidence type="ECO:0000313" key="3">
    <source>
        <dbReference type="EMBL" id="EQA45501.1"/>
    </source>
</evidence>
<dbReference type="SUPFAM" id="SSF54909">
    <property type="entry name" value="Dimeric alpha+beta barrel"/>
    <property type="match status" value="1"/>
</dbReference>
<dbReference type="STRING" id="1049789.LEP1GSC050_4177"/>
<sequence length="130" mass="14228">MKYLLLMQLPYSGWKTDSIGQWPPEDVRAHLDFLRQFNRELTDAGELVDIVALVGPEEAKIVRAGKESAPLITDGPFAESKEFLAGFWIVDVKSPQRALELAARASAGPGRGGIPLNMPIEVRQVMDGPG</sequence>
<comment type="caution">
    <text evidence="3">The sequence shown here is derived from an EMBL/GenBank/DDBJ whole genome shotgun (WGS) entry which is preliminary data.</text>
</comment>
<evidence type="ECO:0000259" key="2">
    <source>
        <dbReference type="Pfam" id="PF03795"/>
    </source>
</evidence>
<gene>
    <name evidence="3" type="ORF">LEP1GSC050_4177</name>
</gene>
<dbReference type="InterPro" id="IPR005545">
    <property type="entry name" value="YCII"/>
</dbReference>
<dbReference type="Pfam" id="PF03795">
    <property type="entry name" value="YCII"/>
    <property type="match status" value="1"/>
</dbReference>
<comment type="similarity">
    <text evidence="1">Belongs to the YciI family.</text>
</comment>
<dbReference type="EMBL" id="AHMO02000008">
    <property type="protein sequence ID" value="EQA45501.1"/>
    <property type="molecule type" value="Genomic_DNA"/>
</dbReference>
<dbReference type="InterPro" id="IPR011008">
    <property type="entry name" value="Dimeric_a/b-barrel"/>
</dbReference>
<keyword evidence="4" id="KW-1185">Reference proteome</keyword>
<dbReference type="OrthoDB" id="9795306at2"/>
<dbReference type="AlphaFoldDB" id="T0FCB1"/>
<proteinExistence type="inferred from homology"/>
<dbReference type="Gene3D" id="3.30.70.1060">
    <property type="entry name" value="Dimeric alpha+beta barrel"/>
    <property type="match status" value="1"/>
</dbReference>
<dbReference type="PANTHER" id="PTHR35174">
    <property type="entry name" value="BLL7171 PROTEIN-RELATED"/>
    <property type="match status" value="1"/>
</dbReference>
<evidence type="ECO:0000313" key="4">
    <source>
        <dbReference type="Proteomes" id="UP000015454"/>
    </source>
</evidence>
<feature type="domain" description="YCII-related" evidence="2">
    <location>
        <begin position="27"/>
        <end position="105"/>
    </location>
</feature>